<comment type="caution">
    <text evidence="1">The sequence shown here is derived from an EMBL/GenBank/DDBJ whole genome shotgun (WGS) entry which is preliminary data.</text>
</comment>
<proteinExistence type="predicted"/>
<dbReference type="SUPFAM" id="SSF57938">
    <property type="entry name" value="DnaJ/Hsp40 cysteine-rich domain"/>
    <property type="match status" value="1"/>
</dbReference>
<organism evidence="1">
    <name type="scientific">marine sediment metagenome</name>
    <dbReference type="NCBI Taxonomy" id="412755"/>
    <lineage>
        <taxon>unclassified sequences</taxon>
        <taxon>metagenomes</taxon>
        <taxon>ecological metagenomes</taxon>
    </lineage>
</organism>
<sequence>MGEYAELILNGDDCESCGISFHDEGPGYPRRCKGCKDECDRDEKTDLMEILDKFLLKPGINVSENALEFFSEPWSDEKYSYWSDGNIIARTQKIEKITRKSKIASQRITGFSFNEQESLFSQPPKVVEKICDKCENGIAEPEKTCPECDGRGDVIAETSYSDYEVECASCGGTGVSTEVRCRCQTEVTKVGQEFIQDSYLRIISKLPNANILRRKIKTLAGIPFIFDGGRGYVMPVVKGGDRDG</sequence>
<accession>A0A0F9T0T1</accession>
<dbReference type="AlphaFoldDB" id="A0A0F9T0T1"/>
<dbReference type="EMBL" id="LAZR01000451">
    <property type="protein sequence ID" value="KKN68347.1"/>
    <property type="molecule type" value="Genomic_DNA"/>
</dbReference>
<evidence type="ECO:0008006" key="2">
    <source>
        <dbReference type="Google" id="ProtNLM"/>
    </source>
</evidence>
<name>A0A0F9T0T1_9ZZZZ</name>
<evidence type="ECO:0000313" key="1">
    <source>
        <dbReference type="EMBL" id="KKN68347.1"/>
    </source>
</evidence>
<reference evidence="1" key="1">
    <citation type="journal article" date="2015" name="Nature">
        <title>Complex archaea that bridge the gap between prokaryotes and eukaryotes.</title>
        <authorList>
            <person name="Spang A."/>
            <person name="Saw J.H."/>
            <person name="Jorgensen S.L."/>
            <person name="Zaremba-Niedzwiedzka K."/>
            <person name="Martijn J."/>
            <person name="Lind A.E."/>
            <person name="van Eijk R."/>
            <person name="Schleper C."/>
            <person name="Guy L."/>
            <person name="Ettema T.J."/>
        </authorList>
    </citation>
    <scope>NUCLEOTIDE SEQUENCE</scope>
</reference>
<gene>
    <name evidence="1" type="ORF">LCGC14_0452230</name>
</gene>
<dbReference type="InterPro" id="IPR036410">
    <property type="entry name" value="HSP_DnaJ_Cys-rich_dom_sf"/>
</dbReference>
<dbReference type="Gene3D" id="2.10.230.10">
    <property type="entry name" value="Heat shock protein DnaJ, cysteine-rich domain"/>
    <property type="match status" value="1"/>
</dbReference>
<protein>
    <recommendedName>
        <fullName evidence="2">CR-type domain-containing protein</fullName>
    </recommendedName>
</protein>